<evidence type="ECO:0000313" key="5">
    <source>
        <dbReference type="Proteomes" id="UP000254866"/>
    </source>
</evidence>
<keyword evidence="2" id="KW-0812">Transmembrane</keyword>
<keyword evidence="5" id="KW-1185">Reference proteome</keyword>
<dbReference type="GeneID" id="43598680"/>
<dbReference type="AlphaFoldDB" id="A0A370TLT7"/>
<feature type="region of interest" description="Disordered" evidence="1">
    <location>
        <begin position="51"/>
        <end position="87"/>
    </location>
</feature>
<sequence length="869" mass="92216">MLPTNPKIMGALLLSVASANALSGSSAVTKQEAATEDYDMSTFMTWTTTSSHNITHPKTGGSKAAAADSTTTATGTGTGTGTGTTATKPSVTSWTLGACTPGHVFQRREYNRVNANLFYRSMSVPELKCKSTTATPFSTSACHCPDGAWYDRWSGDTKGPCYGHSTAQGDLQVAAMTACPTPTPTATSSASETPTYGLATQVTVGAPPTICKSADYAYKTKMSVPSGWVFIYAGSTGWGPEGSVWNISTGGGAKLTQVKAQCQGSSCMGYSGDPLASGQTKQRSDGSWYLKVTPNLQPSLSISGLLLPIDPGTSNYTDKQNLNGRDSSSNTITKYPLDILGAPPCGQYIAVGCSDPAWRVTPKLWQAYKMDDFLKTYLSKKNIKSFNGLMTQSIQDFEPPSDVDGQFCDFSGNFQCHVPDRNECLDAIAGHPHSTSDDITRGMILTITMAQFTNFIGALYIAIEGVANTIDGFLSGVVANVWQPAAQATWTKIMSLASSVLGVFLITLGVIVAAVPGFGPLAAVLTTAATVASGAFGLAGSIGSLDPGSADTQFFQSAGYQIGAQNQLNNMQQGLINGLYKNDAVGRDGISSLLAGGLWVDPDVHAAFTDVGFGAKATNWFGKLMIAQYSTKALTDNDAFILFIPYGDDVPYNGVAKGFSQDICEKTWVGDKAWKYTAFCNVTMGPNGQAGMSLFTRPSNKNSESESWDKNPLDYHNTNYTTFDIIKSSMWGQQEHGFNYTLLGNDLADSLVKEGPSAVATKFESLPMDEPGLFNVPVCVVKDLVYVPGVWQVMADVAKSEYFGNYFRGSDPCPCADYSYKSPDGKSGKFTDFVSKNVKDSIGSSCRVYRPNTHASNSGIGPLSGPGSQ</sequence>
<dbReference type="Proteomes" id="UP000254866">
    <property type="component" value="Unassembled WGS sequence"/>
</dbReference>
<dbReference type="OrthoDB" id="5318987at2759"/>
<feature type="transmembrane region" description="Helical" evidence="2">
    <location>
        <begin position="493"/>
        <end position="515"/>
    </location>
</feature>
<accession>A0A370TLT7</accession>
<proteinExistence type="predicted"/>
<feature type="chain" id="PRO_5016613385" evidence="3">
    <location>
        <begin position="22"/>
        <end position="869"/>
    </location>
</feature>
<dbReference type="RefSeq" id="XP_031869135.1">
    <property type="nucleotide sequence ID" value="XM_032014454.1"/>
</dbReference>
<name>A0A370TLT7_9HELO</name>
<organism evidence="4 5">
    <name type="scientific">Venustampulla echinocandica</name>
    <dbReference type="NCBI Taxonomy" id="2656787"/>
    <lineage>
        <taxon>Eukaryota</taxon>
        <taxon>Fungi</taxon>
        <taxon>Dikarya</taxon>
        <taxon>Ascomycota</taxon>
        <taxon>Pezizomycotina</taxon>
        <taxon>Leotiomycetes</taxon>
        <taxon>Helotiales</taxon>
        <taxon>Pleuroascaceae</taxon>
        <taxon>Venustampulla</taxon>
    </lineage>
</organism>
<keyword evidence="2" id="KW-1133">Transmembrane helix</keyword>
<evidence type="ECO:0000256" key="1">
    <source>
        <dbReference type="SAM" id="MobiDB-lite"/>
    </source>
</evidence>
<gene>
    <name evidence="4" type="ORF">BP5553_05831</name>
</gene>
<feature type="compositionally biased region" description="Low complexity" evidence="1">
    <location>
        <begin position="58"/>
        <end position="75"/>
    </location>
</feature>
<evidence type="ECO:0000256" key="2">
    <source>
        <dbReference type="SAM" id="Phobius"/>
    </source>
</evidence>
<comment type="caution">
    <text evidence="4">The sequence shown here is derived from an EMBL/GenBank/DDBJ whole genome shotgun (WGS) entry which is preliminary data.</text>
</comment>
<feature type="signal peptide" evidence="3">
    <location>
        <begin position="1"/>
        <end position="21"/>
    </location>
</feature>
<evidence type="ECO:0000256" key="3">
    <source>
        <dbReference type="SAM" id="SignalP"/>
    </source>
</evidence>
<keyword evidence="2" id="KW-0472">Membrane</keyword>
<keyword evidence="3" id="KW-0732">Signal</keyword>
<reference evidence="4 5" key="1">
    <citation type="journal article" date="2018" name="IMA Fungus">
        <title>IMA Genome-F 9: Draft genome sequence of Annulohypoxylon stygium, Aspergillus mulundensis, Berkeleyomyces basicola (syn. Thielaviopsis basicola), Ceratocystis smalleyi, two Cercospora beticola strains, Coleophoma cylindrospora, Fusarium fracticaudum, Phialophora cf. hyalina, and Morchella septimelata.</title>
        <authorList>
            <person name="Wingfield B.D."/>
            <person name="Bills G.F."/>
            <person name="Dong Y."/>
            <person name="Huang W."/>
            <person name="Nel W.J."/>
            <person name="Swalarsk-Parry B.S."/>
            <person name="Vaghefi N."/>
            <person name="Wilken P.M."/>
            <person name="An Z."/>
            <person name="de Beer Z.W."/>
            <person name="De Vos L."/>
            <person name="Chen L."/>
            <person name="Duong T.A."/>
            <person name="Gao Y."/>
            <person name="Hammerbacher A."/>
            <person name="Kikkert J.R."/>
            <person name="Li Y."/>
            <person name="Li H."/>
            <person name="Li K."/>
            <person name="Li Q."/>
            <person name="Liu X."/>
            <person name="Ma X."/>
            <person name="Naidoo K."/>
            <person name="Pethybridge S.J."/>
            <person name="Sun J."/>
            <person name="Steenkamp E.T."/>
            <person name="van der Nest M.A."/>
            <person name="van Wyk S."/>
            <person name="Wingfield M.J."/>
            <person name="Xiong C."/>
            <person name="Yue Q."/>
            <person name="Zhang X."/>
        </authorList>
    </citation>
    <scope>NUCLEOTIDE SEQUENCE [LARGE SCALE GENOMIC DNA]</scope>
    <source>
        <strain evidence="4 5">BP 5553</strain>
    </source>
</reference>
<evidence type="ECO:0000313" key="4">
    <source>
        <dbReference type="EMBL" id="RDL36479.1"/>
    </source>
</evidence>
<protein>
    <submittedName>
        <fullName evidence="4">Uncharacterized protein</fullName>
    </submittedName>
</protein>
<dbReference type="EMBL" id="NPIC01000004">
    <property type="protein sequence ID" value="RDL36479.1"/>
    <property type="molecule type" value="Genomic_DNA"/>
</dbReference>